<organism evidence="1 2">
    <name type="scientific">Lentinus brumalis</name>
    <dbReference type="NCBI Taxonomy" id="2498619"/>
    <lineage>
        <taxon>Eukaryota</taxon>
        <taxon>Fungi</taxon>
        <taxon>Dikarya</taxon>
        <taxon>Basidiomycota</taxon>
        <taxon>Agaricomycotina</taxon>
        <taxon>Agaricomycetes</taxon>
        <taxon>Polyporales</taxon>
        <taxon>Polyporaceae</taxon>
        <taxon>Lentinus</taxon>
    </lineage>
</organism>
<dbReference type="EMBL" id="KZ857390">
    <property type="protein sequence ID" value="RDX52587.1"/>
    <property type="molecule type" value="Genomic_DNA"/>
</dbReference>
<dbReference type="Proteomes" id="UP000256964">
    <property type="component" value="Unassembled WGS sequence"/>
</dbReference>
<dbReference type="SUPFAM" id="SSF52540">
    <property type="entry name" value="P-loop containing nucleoside triphosphate hydrolases"/>
    <property type="match status" value="1"/>
</dbReference>
<evidence type="ECO:0000313" key="2">
    <source>
        <dbReference type="Proteomes" id="UP000256964"/>
    </source>
</evidence>
<dbReference type="OrthoDB" id="19861at2759"/>
<proteinExistence type="predicted"/>
<dbReference type="STRING" id="139420.A0A371DJ74"/>
<accession>A0A371DJ74</accession>
<dbReference type="InterPro" id="IPR027417">
    <property type="entry name" value="P-loop_NTPase"/>
</dbReference>
<dbReference type="AlphaFoldDB" id="A0A371DJ74"/>
<reference evidence="1 2" key="1">
    <citation type="journal article" date="2018" name="Biotechnol. Biofuels">
        <title>Integrative visual omics of the white-rot fungus Polyporus brumalis exposes the biotechnological potential of its oxidative enzymes for delignifying raw plant biomass.</title>
        <authorList>
            <person name="Miyauchi S."/>
            <person name="Rancon A."/>
            <person name="Drula E."/>
            <person name="Hage H."/>
            <person name="Chaduli D."/>
            <person name="Favel A."/>
            <person name="Grisel S."/>
            <person name="Henrissat B."/>
            <person name="Herpoel-Gimbert I."/>
            <person name="Ruiz-Duenas F.J."/>
            <person name="Chevret D."/>
            <person name="Hainaut M."/>
            <person name="Lin J."/>
            <person name="Wang M."/>
            <person name="Pangilinan J."/>
            <person name="Lipzen A."/>
            <person name="Lesage-Meessen L."/>
            <person name="Navarro D."/>
            <person name="Riley R."/>
            <person name="Grigoriev I.V."/>
            <person name="Zhou S."/>
            <person name="Raouche S."/>
            <person name="Rosso M.N."/>
        </authorList>
    </citation>
    <scope>NUCLEOTIDE SEQUENCE [LARGE SCALE GENOMIC DNA]</scope>
    <source>
        <strain evidence="1 2">BRFM 1820</strain>
    </source>
</reference>
<sequence length="483" mass="54290">MSIETDEDNVAVSTNSTSWQYTCLHRIHEVVKACLGDVRIVKDVLVIRPEYIWLRETIESGYLHRDKTILVMGHPGIGKTVFLLQVLLHRLEHKLPTAIHLFGKYLVVFNDDGATIKGASDIIEMASDHWALSDSNDTIEQPCQAFRRTAARLIHVSCPKADKWRGWTKQRTASIIVTDLPPPLEIGAIVKELGLDVTETNRYLSQWGPCTRTILDLLSRPFDSRTPLERQYVQEVQAAAEVICAHPLAYAYPETLMAPSVGSAILFVIPYRPLVPGTSRVVCSVNSTNYIPTPYLSEIFHSARQSLAKEKALQLFQGLSFHATTRSAPAWRFEKSVHVHLSSNCRPLTIFNEHRSSKMKPSRRLLAGTAAALARCSEFSSFYWLPSTSNFPGVDGVLANRRNVYAVQANIADEYCSPEQGLQKVWAMFDQEVRDKRVWHVVFVTDSKTLASRYAATYAKELKDFSLGKDKEVNVWGCVLPSS</sequence>
<name>A0A371DJ74_9APHY</name>
<keyword evidence="2" id="KW-1185">Reference proteome</keyword>
<gene>
    <name evidence="1" type="ORF">OH76DRAFT_1344874</name>
</gene>
<protein>
    <submittedName>
        <fullName evidence="1">Uncharacterized protein</fullName>
    </submittedName>
</protein>
<evidence type="ECO:0000313" key="1">
    <source>
        <dbReference type="EMBL" id="RDX52587.1"/>
    </source>
</evidence>